<reference evidence="1" key="1">
    <citation type="submission" date="2018-06" db="EMBL/GenBank/DDBJ databases">
        <authorList>
            <person name="Zhirakovskaya E."/>
        </authorList>
    </citation>
    <scope>NUCLEOTIDE SEQUENCE</scope>
</reference>
<dbReference type="EMBL" id="UOEP01000111">
    <property type="protein sequence ID" value="VAW20035.1"/>
    <property type="molecule type" value="Genomic_DNA"/>
</dbReference>
<accession>A0A3B0TMY1</accession>
<dbReference type="AlphaFoldDB" id="A0A3B0TMY1"/>
<proteinExistence type="predicted"/>
<gene>
    <name evidence="1" type="ORF">MNBD_BACTEROID01-698</name>
</gene>
<organism evidence="1">
    <name type="scientific">hydrothermal vent metagenome</name>
    <dbReference type="NCBI Taxonomy" id="652676"/>
    <lineage>
        <taxon>unclassified sequences</taxon>
        <taxon>metagenomes</taxon>
        <taxon>ecological metagenomes</taxon>
    </lineage>
</organism>
<sequence>MLPDVYLFNPTCEYAVANGTVSWQPNRLLQQMEAGLGTLPLFFACQNDYVLVKRLPSKSFIQSLKQIGITPPVFLQLGQALSDNDFLRSPKRRLLPWGWSPATHHLLNPLKNSCSAEFLSSPVSTWKPAYKELYSKIKAAEVLSRLLSILPEEFMLPRQYTPEKCFDLAKVELLLTKWGKIMVKAPWSSAGRGLQPVTCSPLHPSVSNRIRGLIREQGAVVVEPLFDKVFDFAFQFSIQQGEITYLGTDLFQTDEKGRYKGNYLNNFPYDTDSLISGLIDEAIKSVPPGLKTALKSNSFAANYEGFLGVDAMIYRDNKKQLRIHPCLEINLRYNMGLLAFKLNNFIAPEKKGMFKTYYRPNKSFKQFSDIMMQEYPLNISNHKIKKGYFPITDVSPEALFGAFILVE</sequence>
<evidence type="ECO:0008006" key="2">
    <source>
        <dbReference type="Google" id="ProtNLM"/>
    </source>
</evidence>
<name>A0A3B0TMY1_9ZZZZ</name>
<evidence type="ECO:0000313" key="1">
    <source>
        <dbReference type="EMBL" id="VAW20035.1"/>
    </source>
</evidence>
<protein>
    <recommendedName>
        <fullName evidence="2">ATP-grasp domain-containing protein</fullName>
    </recommendedName>
</protein>